<name>A0A4R6S6T9_LABRH</name>
<dbReference type="EMBL" id="SNXZ01000005">
    <property type="protein sequence ID" value="TDP95044.1"/>
    <property type="molecule type" value="Genomic_DNA"/>
</dbReference>
<dbReference type="RefSeq" id="WP_133852434.1">
    <property type="nucleotide sequence ID" value="NZ_SNXZ01000005.1"/>
</dbReference>
<sequence length="104" mass="11115">MSGYSVDIDLLRAASADLDERLGRVGDLVREIDSLGVPTRSFGGIGQSVASTYSGLHQRKVAALESIIARLRDAGWMTSAVADMYQVRDNATADALARFGQELA</sequence>
<gene>
    <name evidence="1" type="ORF">EV186_105276</name>
</gene>
<organism evidence="1 2">
    <name type="scientific">Labedaea rhizosphaerae</name>
    <dbReference type="NCBI Taxonomy" id="598644"/>
    <lineage>
        <taxon>Bacteria</taxon>
        <taxon>Bacillati</taxon>
        <taxon>Actinomycetota</taxon>
        <taxon>Actinomycetes</taxon>
        <taxon>Pseudonocardiales</taxon>
        <taxon>Pseudonocardiaceae</taxon>
        <taxon>Labedaea</taxon>
    </lineage>
</organism>
<protein>
    <recommendedName>
        <fullName evidence="3">Excreted virulence factor EspC (Type VII ESX diderm)</fullName>
    </recommendedName>
</protein>
<dbReference type="Proteomes" id="UP000295444">
    <property type="component" value="Unassembled WGS sequence"/>
</dbReference>
<evidence type="ECO:0000313" key="2">
    <source>
        <dbReference type="Proteomes" id="UP000295444"/>
    </source>
</evidence>
<evidence type="ECO:0000313" key="1">
    <source>
        <dbReference type="EMBL" id="TDP95044.1"/>
    </source>
</evidence>
<dbReference type="AlphaFoldDB" id="A0A4R6S6T9"/>
<proteinExistence type="predicted"/>
<keyword evidence="2" id="KW-1185">Reference proteome</keyword>
<evidence type="ECO:0008006" key="3">
    <source>
        <dbReference type="Google" id="ProtNLM"/>
    </source>
</evidence>
<accession>A0A4R6S6T9</accession>
<comment type="caution">
    <text evidence="1">The sequence shown here is derived from an EMBL/GenBank/DDBJ whole genome shotgun (WGS) entry which is preliminary data.</text>
</comment>
<reference evidence="1 2" key="1">
    <citation type="submission" date="2019-03" db="EMBL/GenBank/DDBJ databases">
        <title>Genomic Encyclopedia of Type Strains, Phase IV (KMG-IV): sequencing the most valuable type-strain genomes for metagenomic binning, comparative biology and taxonomic classification.</title>
        <authorList>
            <person name="Goeker M."/>
        </authorList>
    </citation>
    <scope>NUCLEOTIDE SEQUENCE [LARGE SCALE GENOMIC DNA]</scope>
    <source>
        <strain evidence="1 2">DSM 45361</strain>
    </source>
</reference>